<feature type="domain" description="Response regulatory" evidence="2">
    <location>
        <begin position="2"/>
        <end position="118"/>
    </location>
</feature>
<dbReference type="KEGG" id="mbur:EQU24_21410"/>
<dbReference type="Gene3D" id="3.40.50.2300">
    <property type="match status" value="1"/>
</dbReference>
<evidence type="ECO:0000313" key="3">
    <source>
        <dbReference type="EMBL" id="QCW84509.1"/>
    </source>
</evidence>
<dbReference type="Pfam" id="PF00072">
    <property type="entry name" value="Response_reg"/>
    <property type="match status" value="1"/>
</dbReference>
<proteinExistence type="predicted"/>
<dbReference type="OrthoDB" id="5637927at2"/>
<feature type="modified residue" description="4-aspartylphosphate" evidence="1">
    <location>
        <position position="53"/>
    </location>
</feature>
<dbReference type="InterPro" id="IPR011006">
    <property type="entry name" value="CheY-like_superfamily"/>
</dbReference>
<dbReference type="EMBL" id="CP035467">
    <property type="protein sequence ID" value="QCW84509.1"/>
    <property type="molecule type" value="Genomic_DNA"/>
</dbReference>
<keyword evidence="4" id="KW-1185">Reference proteome</keyword>
<dbReference type="SUPFAM" id="SSF52172">
    <property type="entry name" value="CheY-like"/>
    <property type="match status" value="1"/>
</dbReference>
<name>A0A4P9USJ2_METBY</name>
<dbReference type="PROSITE" id="PS50110">
    <property type="entry name" value="RESPONSE_REGULATORY"/>
    <property type="match status" value="1"/>
</dbReference>
<evidence type="ECO:0000256" key="1">
    <source>
        <dbReference type="PROSITE-ProRule" id="PRU00169"/>
    </source>
</evidence>
<dbReference type="AlphaFoldDB" id="A0A4P9USJ2"/>
<reference evidence="4" key="1">
    <citation type="journal article" date="2019" name="J. Bacteriol.">
        <title>A Mutagenic Screen Identifies a TonB-Dependent Receptor Required for the Lanthanide Metal Switch in the Type I Methanotroph 'Methylotuvimicrobium buryatense' 5GB1C.</title>
        <authorList>
            <person name="Groom J.D."/>
            <person name="Ford S.M."/>
            <person name="Pesesky M.W."/>
            <person name="Lidstrom M.E."/>
        </authorList>
    </citation>
    <scope>NUCLEOTIDE SEQUENCE [LARGE SCALE GENOMIC DNA]</scope>
    <source>
        <strain evidence="4">5GB1C</strain>
    </source>
</reference>
<organism evidence="3 4">
    <name type="scientific">Methylotuvimicrobium buryatense</name>
    <name type="common">Methylomicrobium buryatense</name>
    <dbReference type="NCBI Taxonomy" id="95641"/>
    <lineage>
        <taxon>Bacteria</taxon>
        <taxon>Pseudomonadati</taxon>
        <taxon>Pseudomonadota</taxon>
        <taxon>Gammaproteobacteria</taxon>
        <taxon>Methylococcales</taxon>
        <taxon>Methylococcaceae</taxon>
        <taxon>Methylotuvimicrobium</taxon>
    </lineage>
</organism>
<dbReference type="RefSeq" id="WP_017841601.1">
    <property type="nucleotide sequence ID" value="NZ_CP035467.1"/>
</dbReference>
<accession>A0A4P9USJ2</accession>
<dbReference type="SMART" id="SM00448">
    <property type="entry name" value="REC"/>
    <property type="match status" value="1"/>
</dbReference>
<evidence type="ECO:0000259" key="2">
    <source>
        <dbReference type="PROSITE" id="PS50110"/>
    </source>
</evidence>
<dbReference type="STRING" id="675511.GCA_000341735_03146"/>
<keyword evidence="1" id="KW-0597">Phosphoprotein</keyword>
<sequence>MKLMVVEDSPLVRQRIIEMLSLSIPEHSLLEADSVETAIALATVHHPEIVLLDLCLEDGHGFEVLKAIKSKCEVVHILVMTLVPTEQHKKRALQYGASYFFDKIKDYNNIIEVITGLVGRPDMNSKH</sequence>
<protein>
    <submittedName>
        <fullName evidence="3">Response regulator transcription factor</fullName>
    </submittedName>
</protein>
<dbReference type="InterPro" id="IPR001789">
    <property type="entry name" value="Sig_transdc_resp-reg_receiver"/>
</dbReference>
<evidence type="ECO:0000313" key="4">
    <source>
        <dbReference type="Proteomes" id="UP000305881"/>
    </source>
</evidence>
<dbReference type="PANTHER" id="PTHR45566:SF1">
    <property type="entry name" value="HTH-TYPE TRANSCRIPTIONAL REGULATOR YHJB-RELATED"/>
    <property type="match status" value="1"/>
</dbReference>
<dbReference type="Proteomes" id="UP000305881">
    <property type="component" value="Chromosome"/>
</dbReference>
<gene>
    <name evidence="3" type="ORF">EQU24_21410</name>
</gene>
<dbReference type="PANTHER" id="PTHR45566">
    <property type="entry name" value="HTH-TYPE TRANSCRIPTIONAL REGULATOR YHJB-RELATED"/>
    <property type="match status" value="1"/>
</dbReference>
<dbReference type="InterPro" id="IPR051015">
    <property type="entry name" value="EvgA-like"/>
</dbReference>
<dbReference type="GO" id="GO:0000160">
    <property type="term" value="P:phosphorelay signal transduction system"/>
    <property type="evidence" value="ECO:0007669"/>
    <property type="project" value="InterPro"/>
</dbReference>
<dbReference type="CDD" id="cd00156">
    <property type="entry name" value="REC"/>
    <property type="match status" value="1"/>
</dbReference>